<dbReference type="NCBIfam" id="NF010871">
    <property type="entry name" value="PRK14278.1"/>
    <property type="match status" value="1"/>
</dbReference>
<dbReference type="InterPro" id="IPR012724">
    <property type="entry name" value="DnaJ"/>
</dbReference>
<feature type="binding site" evidence="11">
    <location>
        <position position="161"/>
    </location>
    <ligand>
        <name>Zn(2+)</name>
        <dbReference type="ChEBI" id="CHEBI:29105"/>
        <label>2</label>
    </ligand>
</feature>
<evidence type="ECO:0000256" key="6">
    <source>
        <dbReference type="ARBA" id="ARBA00022833"/>
    </source>
</evidence>
<evidence type="ECO:0000259" key="15">
    <source>
        <dbReference type="PROSITE" id="PS51188"/>
    </source>
</evidence>
<dbReference type="PROSITE" id="PS51188">
    <property type="entry name" value="ZF_CR"/>
    <property type="match status" value="1"/>
</dbReference>
<keyword evidence="1 11" id="KW-0963">Cytoplasm</keyword>
<feature type="domain" description="CR-type" evidence="15">
    <location>
        <begin position="131"/>
        <end position="213"/>
    </location>
</feature>
<dbReference type="Proteomes" id="UP000000657">
    <property type="component" value="Chromosome"/>
</dbReference>
<feature type="binding site" evidence="11">
    <location>
        <position position="187"/>
    </location>
    <ligand>
        <name>Zn(2+)</name>
        <dbReference type="ChEBI" id="CHEBI:29105"/>
        <label>2</label>
    </ligand>
</feature>
<dbReference type="AlphaFoldDB" id="Q0RP77"/>
<dbReference type="GO" id="GO:0008270">
    <property type="term" value="F:zinc ion binding"/>
    <property type="evidence" value="ECO:0007669"/>
    <property type="project" value="UniProtKB-UniRule"/>
</dbReference>
<evidence type="ECO:0000256" key="2">
    <source>
        <dbReference type="ARBA" id="ARBA00022705"/>
    </source>
</evidence>
<evidence type="ECO:0000256" key="1">
    <source>
        <dbReference type="ARBA" id="ARBA00022490"/>
    </source>
</evidence>
<dbReference type="GO" id="GO:0009408">
    <property type="term" value="P:response to heat"/>
    <property type="evidence" value="ECO:0007669"/>
    <property type="project" value="InterPro"/>
</dbReference>
<gene>
    <name evidence="11 16" type="primary">dnaJ</name>
    <name evidence="16" type="ordered locus">FRAAL2007</name>
</gene>
<feature type="binding site" evidence="11">
    <location>
        <position position="164"/>
    </location>
    <ligand>
        <name>Zn(2+)</name>
        <dbReference type="ChEBI" id="CHEBI:29105"/>
        <label>2</label>
    </ligand>
</feature>
<keyword evidence="5 11" id="KW-0863">Zinc-finger</keyword>
<dbReference type="InterPro" id="IPR001623">
    <property type="entry name" value="DnaJ_domain"/>
</dbReference>
<keyword evidence="6 11" id="KW-0862">Zinc</keyword>
<accession>Q0RP77</accession>
<feature type="repeat" description="CXXCXGXG motif" evidence="11">
    <location>
        <begin position="144"/>
        <end position="151"/>
    </location>
</feature>
<dbReference type="PANTHER" id="PTHR43096:SF48">
    <property type="entry name" value="CHAPERONE PROTEIN DNAJ"/>
    <property type="match status" value="1"/>
</dbReference>
<feature type="repeat" description="CXXCXGXG motif" evidence="11">
    <location>
        <begin position="201"/>
        <end position="208"/>
    </location>
</feature>
<keyword evidence="3 11" id="KW-0479">Metal-binding</keyword>
<dbReference type="InterPro" id="IPR036869">
    <property type="entry name" value="J_dom_sf"/>
</dbReference>
<dbReference type="HAMAP" id="MF_01152">
    <property type="entry name" value="DnaJ"/>
    <property type="match status" value="1"/>
</dbReference>
<comment type="domain">
    <text evidence="11">The J domain is necessary and sufficient to stimulate DnaK ATPase activity. Zinc center 1 plays an important role in the autonomous, DnaK-independent chaperone activity of DnaJ. Zinc center 2 is essential for interaction with DnaK and for DnaJ activity.</text>
</comment>
<dbReference type="FunFam" id="2.60.260.20:FF:000005">
    <property type="entry name" value="Chaperone protein dnaJ 1, mitochondrial"/>
    <property type="match status" value="1"/>
</dbReference>
<evidence type="ECO:0000256" key="10">
    <source>
        <dbReference type="ARBA" id="ARBA00067609"/>
    </source>
</evidence>
<evidence type="ECO:0000256" key="8">
    <source>
        <dbReference type="ARBA" id="ARBA00023186"/>
    </source>
</evidence>
<comment type="cofactor">
    <cofactor evidence="11">
        <name>Zn(2+)</name>
        <dbReference type="ChEBI" id="CHEBI:29105"/>
    </cofactor>
    <text evidence="11">Binds 2 Zn(2+) ions per monomer.</text>
</comment>
<dbReference type="FunFam" id="2.10.230.10:FF:000002">
    <property type="entry name" value="Molecular chaperone DnaJ"/>
    <property type="match status" value="1"/>
</dbReference>
<dbReference type="HOGENOM" id="CLU_017633_0_7_11"/>
<proteinExistence type="inferred from homology"/>
<evidence type="ECO:0000313" key="16">
    <source>
        <dbReference type="EMBL" id="CAJ60656.1"/>
    </source>
</evidence>
<dbReference type="GO" id="GO:0042026">
    <property type="term" value="P:protein refolding"/>
    <property type="evidence" value="ECO:0007669"/>
    <property type="project" value="TreeGrafter"/>
</dbReference>
<comment type="subcellular location">
    <subcellularLocation>
        <location evidence="11">Cytoplasm</location>
    </subcellularLocation>
</comment>
<dbReference type="Gene3D" id="2.10.230.10">
    <property type="entry name" value="Heat shock protein DnaJ, cysteine-rich domain"/>
    <property type="match status" value="1"/>
</dbReference>
<dbReference type="SUPFAM" id="SSF57938">
    <property type="entry name" value="DnaJ/Hsp40 cysteine-rich domain"/>
    <property type="match status" value="1"/>
</dbReference>
<evidence type="ECO:0000256" key="12">
    <source>
        <dbReference type="PROSITE-ProRule" id="PRU00546"/>
    </source>
</evidence>
<organism evidence="16 17">
    <name type="scientific">Frankia alni (strain DSM 45986 / CECT 9034 / ACN14a)</name>
    <dbReference type="NCBI Taxonomy" id="326424"/>
    <lineage>
        <taxon>Bacteria</taxon>
        <taxon>Bacillati</taxon>
        <taxon>Actinomycetota</taxon>
        <taxon>Actinomycetes</taxon>
        <taxon>Frankiales</taxon>
        <taxon>Frankiaceae</taxon>
        <taxon>Frankia</taxon>
    </lineage>
</organism>
<dbReference type="InterPro" id="IPR036410">
    <property type="entry name" value="HSP_DnaJ_Cys-rich_dom_sf"/>
</dbReference>
<dbReference type="GO" id="GO:0031072">
    <property type="term" value="F:heat shock protein binding"/>
    <property type="evidence" value="ECO:0007669"/>
    <property type="project" value="InterPro"/>
</dbReference>
<keyword evidence="7 11" id="KW-0346">Stress response</keyword>
<feature type="repeat" description="CXXCXGXG motif" evidence="11">
    <location>
        <begin position="161"/>
        <end position="168"/>
    </location>
</feature>
<dbReference type="CDD" id="cd10747">
    <property type="entry name" value="DnaJ_C"/>
    <property type="match status" value="1"/>
</dbReference>
<comment type="similarity">
    <text evidence="9 11">Belongs to the DnaJ family.</text>
</comment>
<feature type="binding site" evidence="11">
    <location>
        <position position="190"/>
    </location>
    <ligand>
        <name>Zn(2+)</name>
        <dbReference type="ChEBI" id="CHEBI:29105"/>
        <label>2</label>
    </ligand>
</feature>
<dbReference type="NCBIfam" id="NF008035">
    <property type="entry name" value="PRK10767.1"/>
    <property type="match status" value="1"/>
</dbReference>
<feature type="binding site" evidence="11">
    <location>
        <position position="201"/>
    </location>
    <ligand>
        <name>Zn(2+)</name>
        <dbReference type="ChEBI" id="CHEBI:29105"/>
        <label>1</label>
    </ligand>
</feature>
<dbReference type="SUPFAM" id="SSF49493">
    <property type="entry name" value="HSP40/DnaJ peptide-binding domain"/>
    <property type="match status" value="2"/>
</dbReference>
<dbReference type="Gene3D" id="1.10.287.110">
    <property type="entry name" value="DnaJ domain"/>
    <property type="match status" value="1"/>
</dbReference>
<keyword evidence="17" id="KW-1185">Reference proteome</keyword>
<dbReference type="CDD" id="cd10719">
    <property type="entry name" value="DnaJ_zf"/>
    <property type="match status" value="1"/>
</dbReference>
<evidence type="ECO:0000259" key="14">
    <source>
        <dbReference type="PROSITE" id="PS50076"/>
    </source>
</evidence>
<dbReference type="Pfam" id="PF00684">
    <property type="entry name" value="DnaJ_CXXCXGXG"/>
    <property type="match status" value="1"/>
</dbReference>
<dbReference type="InterPro" id="IPR002939">
    <property type="entry name" value="DnaJ_C"/>
</dbReference>
<evidence type="ECO:0000256" key="7">
    <source>
        <dbReference type="ARBA" id="ARBA00023016"/>
    </source>
</evidence>
<evidence type="ECO:0000256" key="11">
    <source>
        <dbReference type="HAMAP-Rule" id="MF_01152"/>
    </source>
</evidence>
<protein>
    <recommendedName>
        <fullName evidence="10 11">Chaperone protein DnaJ</fullName>
    </recommendedName>
</protein>
<feature type="domain" description="J" evidence="14">
    <location>
        <begin position="4"/>
        <end position="68"/>
    </location>
</feature>
<reference evidence="16 17" key="1">
    <citation type="journal article" date="2007" name="Genome Res.">
        <title>Genome characteristics of facultatively symbiotic Frankia sp. strains reflect host range and host plant biogeography.</title>
        <authorList>
            <person name="Normand P."/>
            <person name="Lapierre P."/>
            <person name="Tisa L.S."/>
            <person name="Gogarten J.P."/>
            <person name="Alloisio N."/>
            <person name="Bagnarol E."/>
            <person name="Bassi C.A."/>
            <person name="Berry A.M."/>
            <person name="Bickhart D.M."/>
            <person name="Choisne N."/>
            <person name="Couloux A."/>
            <person name="Cournoyer B."/>
            <person name="Cruveiller S."/>
            <person name="Daubin V."/>
            <person name="Demange N."/>
            <person name="Francino M.P."/>
            <person name="Goltsman E."/>
            <person name="Huang Y."/>
            <person name="Kopp O.R."/>
            <person name="Labarre L."/>
            <person name="Lapidus A."/>
            <person name="Lavire C."/>
            <person name="Marechal J."/>
            <person name="Martinez M."/>
            <person name="Mastronunzio J.E."/>
            <person name="Mullin B.C."/>
            <person name="Niemann J."/>
            <person name="Pujic P."/>
            <person name="Rawnsley T."/>
            <person name="Rouy Z."/>
            <person name="Schenowitz C."/>
            <person name="Sellstedt A."/>
            <person name="Tavares F."/>
            <person name="Tomkins J.P."/>
            <person name="Vallenet D."/>
            <person name="Valverde C."/>
            <person name="Wall L.G."/>
            <person name="Wang Y."/>
            <person name="Medigue C."/>
            <person name="Benson D.R."/>
        </authorList>
    </citation>
    <scope>NUCLEOTIDE SEQUENCE [LARGE SCALE GENOMIC DNA]</scope>
    <source>
        <strain evidence="17">DSM 45986 / CECT 9034 / ACN14a</strain>
    </source>
</reference>
<keyword evidence="2 11" id="KW-0235">DNA replication</keyword>
<dbReference type="OrthoDB" id="9779889at2"/>
<evidence type="ECO:0000256" key="3">
    <source>
        <dbReference type="ARBA" id="ARBA00022723"/>
    </source>
</evidence>
<feature type="zinc finger region" description="CR-type" evidence="12">
    <location>
        <begin position="131"/>
        <end position="213"/>
    </location>
</feature>
<sequence length="381" mass="39956">MAVDYYAVLGVRRDASNDEIKRAYRKLARELHPDVNPDPEAQQRFRGVTAAYEVLSDPEKRQIVDLGGDPLAPGGGGGGAGSPFGAGFGGLGDIMDAFFGGGTARGPRSRVRRGNDALLRIELDLAETAFGATREITVDTAAVCSTCTGAGAAPGTHPATCGTCGGRGEVQQVTRSFLGQMVTSRPCPRCSGTGTVIEHPCRDCGGDGRVRKRRTLTVKIPSGVEDGMRIRLSGEGEVGPGGGPPGDLYVEVSERQHPVFTREGDDLHCELPLPMTSAALGTSATLETLDGTETIAVKPGTQPGEVIKLAGRGVPHLRAAGRGHLHIHINVETPTKLDAEQERLLRELAKIRDEEAPAVVGGSTGGSASGLFRRRGSRRGR</sequence>
<dbReference type="Pfam" id="PF00226">
    <property type="entry name" value="DnaJ"/>
    <property type="match status" value="1"/>
</dbReference>
<evidence type="ECO:0000256" key="13">
    <source>
        <dbReference type="SAM" id="MobiDB-lite"/>
    </source>
</evidence>
<evidence type="ECO:0000256" key="9">
    <source>
        <dbReference type="ARBA" id="ARBA00061004"/>
    </source>
</evidence>
<evidence type="ECO:0000313" key="17">
    <source>
        <dbReference type="Proteomes" id="UP000000657"/>
    </source>
</evidence>
<keyword evidence="8 11" id="KW-0143">Chaperone</keyword>
<dbReference type="PROSITE" id="PS50076">
    <property type="entry name" value="DNAJ_2"/>
    <property type="match status" value="1"/>
</dbReference>
<dbReference type="SMART" id="SM00271">
    <property type="entry name" value="DnaJ"/>
    <property type="match status" value="1"/>
</dbReference>
<feature type="binding site" evidence="11">
    <location>
        <position position="204"/>
    </location>
    <ligand>
        <name>Zn(2+)</name>
        <dbReference type="ChEBI" id="CHEBI:29105"/>
        <label>1</label>
    </ligand>
</feature>
<feature type="binding site" evidence="11">
    <location>
        <position position="144"/>
    </location>
    <ligand>
        <name>Zn(2+)</name>
        <dbReference type="ChEBI" id="CHEBI:29105"/>
        <label>1</label>
    </ligand>
</feature>
<keyword evidence="4 11" id="KW-0677">Repeat</keyword>
<dbReference type="SUPFAM" id="SSF46565">
    <property type="entry name" value="Chaperone J-domain"/>
    <property type="match status" value="1"/>
</dbReference>
<feature type="region of interest" description="Disordered" evidence="13">
    <location>
        <begin position="355"/>
        <end position="381"/>
    </location>
</feature>
<dbReference type="PANTHER" id="PTHR43096">
    <property type="entry name" value="DNAJ HOMOLOG 1, MITOCHONDRIAL-RELATED"/>
    <property type="match status" value="1"/>
</dbReference>
<dbReference type="InterPro" id="IPR001305">
    <property type="entry name" value="HSP_DnaJ_Cys-rich_dom"/>
</dbReference>
<comment type="function">
    <text evidence="11">Participates actively in the response to hyperosmotic and heat shock by preventing the aggregation of stress-denatured proteins and by disaggregating proteins, also in an autonomous, DnaK-independent fashion. Unfolded proteins bind initially to DnaJ; upon interaction with the DnaJ-bound protein, DnaK hydrolyzes its bound ATP, resulting in the formation of a stable complex. GrpE releases ADP from DnaK; ATP binding to DnaK triggers the release of the substrate protein, thus completing the reaction cycle. Several rounds of ATP-dependent interactions between DnaJ, DnaK and GrpE are required for fully efficient folding. Also involved, together with DnaK and GrpE, in the DNA replication of plasmids through activation of initiation proteins.</text>
</comment>
<dbReference type="EMBL" id="CT573213">
    <property type="protein sequence ID" value="CAJ60656.1"/>
    <property type="molecule type" value="Genomic_DNA"/>
</dbReference>
<dbReference type="NCBIfam" id="TIGR02349">
    <property type="entry name" value="DnaJ_bact"/>
    <property type="match status" value="1"/>
</dbReference>
<dbReference type="Gene3D" id="2.60.260.20">
    <property type="entry name" value="Urease metallochaperone UreE, N-terminal domain"/>
    <property type="match status" value="2"/>
</dbReference>
<feature type="compositionally biased region" description="Basic residues" evidence="13">
    <location>
        <begin position="372"/>
        <end position="381"/>
    </location>
</feature>
<dbReference type="STRING" id="326424.FRAAL2007"/>
<evidence type="ECO:0000256" key="5">
    <source>
        <dbReference type="ARBA" id="ARBA00022771"/>
    </source>
</evidence>
<dbReference type="PRINTS" id="PR00625">
    <property type="entry name" value="JDOMAIN"/>
</dbReference>
<dbReference type="CDD" id="cd06257">
    <property type="entry name" value="DnaJ"/>
    <property type="match status" value="1"/>
</dbReference>
<evidence type="ECO:0000256" key="4">
    <source>
        <dbReference type="ARBA" id="ARBA00022737"/>
    </source>
</evidence>
<dbReference type="RefSeq" id="WP_011603179.1">
    <property type="nucleotide sequence ID" value="NC_008278.1"/>
</dbReference>
<feature type="repeat" description="CXXCXGXG motif" evidence="11">
    <location>
        <begin position="187"/>
        <end position="194"/>
    </location>
</feature>
<dbReference type="GO" id="GO:0005524">
    <property type="term" value="F:ATP binding"/>
    <property type="evidence" value="ECO:0007669"/>
    <property type="project" value="InterPro"/>
</dbReference>
<feature type="binding site" evidence="11">
    <location>
        <position position="147"/>
    </location>
    <ligand>
        <name>Zn(2+)</name>
        <dbReference type="ChEBI" id="CHEBI:29105"/>
        <label>1</label>
    </ligand>
</feature>
<dbReference type="KEGG" id="fal:FRAAL2007"/>
<dbReference type="GO" id="GO:0051082">
    <property type="term" value="F:unfolded protein binding"/>
    <property type="evidence" value="ECO:0007669"/>
    <property type="project" value="UniProtKB-UniRule"/>
</dbReference>
<comment type="subunit">
    <text evidence="11">Homodimer.</text>
</comment>
<dbReference type="Pfam" id="PF01556">
    <property type="entry name" value="DnaJ_C"/>
    <property type="match status" value="1"/>
</dbReference>
<dbReference type="GO" id="GO:0006260">
    <property type="term" value="P:DNA replication"/>
    <property type="evidence" value="ECO:0007669"/>
    <property type="project" value="UniProtKB-KW"/>
</dbReference>
<dbReference type="GO" id="GO:0005737">
    <property type="term" value="C:cytoplasm"/>
    <property type="evidence" value="ECO:0007669"/>
    <property type="project" value="UniProtKB-SubCell"/>
</dbReference>
<name>Q0RP77_FRAAA</name>
<dbReference type="eggNOG" id="COG0484">
    <property type="taxonomic scope" value="Bacteria"/>
</dbReference>
<dbReference type="InterPro" id="IPR008971">
    <property type="entry name" value="HSP40/DnaJ_pept-bd"/>
</dbReference>